<comment type="caution">
    <text evidence="1">The sequence shown here is derived from an EMBL/GenBank/DDBJ whole genome shotgun (WGS) entry which is preliminary data.</text>
</comment>
<dbReference type="EMBL" id="VLLC01000009">
    <property type="protein sequence ID" value="TWI73052.1"/>
    <property type="molecule type" value="Genomic_DNA"/>
</dbReference>
<organism evidence="1 2">
    <name type="scientific">Desulfobotulus alkaliphilus</name>
    <dbReference type="NCBI Taxonomy" id="622671"/>
    <lineage>
        <taxon>Bacteria</taxon>
        <taxon>Pseudomonadati</taxon>
        <taxon>Thermodesulfobacteriota</taxon>
        <taxon>Desulfobacteria</taxon>
        <taxon>Desulfobacterales</taxon>
        <taxon>Desulfobacteraceae</taxon>
        <taxon>Desulfobotulus</taxon>
    </lineage>
</organism>
<gene>
    <name evidence="1" type="ORF">LZ24_01463</name>
</gene>
<evidence type="ECO:0000313" key="2">
    <source>
        <dbReference type="Proteomes" id="UP000318307"/>
    </source>
</evidence>
<dbReference type="AlphaFoldDB" id="A0A562RVH7"/>
<protein>
    <submittedName>
        <fullName evidence="1">Uncharacterized protein</fullName>
    </submittedName>
</protein>
<reference evidence="1 2" key="1">
    <citation type="submission" date="2019-07" db="EMBL/GenBank/DDBJ databases">
        <title>Genome sequencing of 100 strains of the haloalkaliphilic chemolithoautotrophic sulfur-oxidizing bacterium Thioalkalivibrio.</title>
        <authorList>
            <person name="Muyzer G."/>
        </authorList>
    </citation>
    <scope>NUCLEOTIDE SEQUENCE [LARGE SCALE GENOMIC DNA]</scope>
    <source>
        <strain evidence="1 2">ASO4-4</strain>
    </source>
</reference>
<accession>A0A562RVH7</accession>
<sequence length="39" mass="4456">MNDLSLEKRYGLVCDAITRPEAEGPMAARLSRMENLTRF</sequence>
<dbReference type="Proteomes" id="UP000318307">
    <property type="component" value="Unassembled WGS sequence"/>
</dbReference>
<keyword evidence="2" id="KW-1185">Reference proteome</keyword>
<name>A0A562RVH7_9BACT</name>
<proteinExistence type="predicted"/>
<evidence type="ECO:0000313" key="1">
    <source>
        <dbReference type="EMBL" id="TWI73052.1"/>
    </source>
</evidence>